<dbReference type="AlphaFoldDB" id="A0A848GWN3"/>
<reference evidence="1 2" key="1">
    <citation type="submission" date="2020-04" db="EMBL/GenBank/DDBJ databases">
        <title>Chitinophaga sp. G-6-1-13 sp. nov., isolated from soil.</title>
        <authorList>
            <person name="Dahal R.H."/>
            <person name="Chaudhary D.K."/>
        </authorList>
    </citation>
    <scope>NUCLEOTIDE SEQUENCE [LARGE SCALE GENOMIC DNA]</scope>
    <source>
        <strain evidence="1 2">G-6-1-13</strain>
    </source>
</reference>
<dbReference type="EMBL" id="JABBGC010000003">
    <property type="protein sequence ID" value="NML41073.1"/>
    <property type="molecule type" value="Genomic_DNA"/>
</dbReference>
<proteinExistence type="predicted"/>
<accession>A0A848GWN3</accession>
<comment type="caution">
    <text evidence="1">The sequence shown here is derived from an EMBL/GenBank/DDBJ whole genome shotgun (WGS) entry which is preliminary data.</text>
</comment>
<organism evidence="1 2">
    <name type="scientific">Chitinophaga fulva</name>
    <dbReference type="NCBI Taxonomy" id="2728842"/>
    <lineage>
        <taxon>Bacteria</taxon>
        <taxon>Pseudomonadati</taxon>
        <taxon>Bacteroidota</taxon>
        <taxon>Chitinophagia</taxon>
        <taxon>Chitinophagales</taxon>
        <taxon>Chitinophagaceae</taxon>
        <taxon>Chitinophaga</taxon>
    </lineage>
</organism>
<name>A0A848GWN3_9BACT</name>
<sequence length="278" mass="31366">MKTINKSTWLTAIVGCMIVAACSKEVTVPEMEDGKISFYNASEKLRDETKSPIGGNRIFVLVDSKDTNYVPVDAIYKHPFFSEENPYQYPQPLSYNNKQLVQWQVYMRMAAGKHTLLLTDSSHRTLINSEVTTANGQPVTVFYADKDGVFSTWAVPDHLQWEDNKVRLRMMNFCPDGAPVFFTINGSVPTEYAAETKYGDIQDFKSFAAKPLDTMRIKFYQATDKENPVAATTLYMEAGHSYTVLLRGYANAHTYIDPVTKQQVSMPATLKATAIKNY</sequence>
<dbReference type="RefSeq" id="WP_169228131.1">
    <property type="nucleotide sequence ID" value="NZ_JABBGC010000003.1"/>
</dbReference>
<protein>
    <submittedName>
        <fullName evidence="1">DUF4397 domain-containing protein</fullName>
    </submittedName>
</protein>
<gene>
    <name evidence="1" type="ORF">HHL17_28020</name>
</gene>
<keyword evidence="2" id="KW-1185">Reference proteome</keyword>
<evidence type="ECO:0000313" key="2">
    <source>
        <dbReference type="Proteomes" id="UP000583266"/>
    </source>
</evidence>
<dbReference type="PROSITE" id="PS51257">
    <property type="entry name" value="PROKAR_LIPOPROTEIN"/>
    <property type="match status" value="1"/>
</dbReference>
<evidence type="ECO:0000313" key="1">
    <source>
        <dbReference type="EMBL" id="NML41073.1"/>
    </source>
</evidence>
<dbReference type="Proteomes" id="UP000583266">
    <property type="component" value="Unassembled WGS sequence"/>
</dbReference>